<dbReference type="EMBL" id="LSSL01000377">
    <property type="protein sequence ID" value="OLY84745.1"/>
    <property type="molecule type" value="Genomic_DNA"/>
</dbReference>
<reference evidence="4 5" key="1">
    <citation type="journal article" date="2016" name="Mol. Biol. Evol.">
        <title>Genome-Wide Survey of Gut Fungi (Harpellales) Reveals the First Horizontally Transferred Ubiquitin Gene from a Mosquito Host.</title>
        <authorList>
            <person name="Wang Y."/>
            <person name="White M.M."/>
            <person name="Kvist S."/>
            <person name="Moncalvo J.M."/>
        </authorList>
    </citation>
    <scope>NUCLEOTIDE SEQUENCE [LARGE SCALE GENOMIC DNA]</scope>
    <source>
        <strain evidence="4 5">ALG-7-W6</strain>
    </source>
</reference>
<proteinExistence type="predicted"/>
<accession>A0A1R0H6E7</accession>
<feature type="coiled-coil region" evidence="1">
    <location>
        <begin position="241"/>
        <end position="268"/>
    </location>
</feature>
<evidence type="ECO:0000256" key="3">
    <source>
        <dbReference type="SAM" id="Phobius"/>
    </source>
</evidence>
<evidence type="ECO:0000256" key="2">
    <source>
        <dbReference type="SAM" id="MobiDB-lite"/>
    </source>
</evidence>
<feature type="non-terminal residue" evidence="4">
    <location>
        <position position="1"/>
    </location>
</feature>
<evidence type="ECO:0000256" key="1">
    <source>
        <dbReference type="SAM" id="Coils"/>
    </source>
</evidence>
<comment type="caution">
    <text evidence="4">The sequence shown here is derived from an EMBL/GenBank/DDBJ whole genome shotgun (WGS) entry which is preliminary data.</text>
</comment>
<organism evidence="4 5">
    <name type="scientific">Smittium mucronatum</name>
    <dbReference type="NCBI Taxonomy" id="133383"/>
    <lineage>
        <taxon>Eukaryota</taxon>
        <taxon>Fungi</taxon>
        <taxon>Fungi incertae sedis</taxon>
        <taxon>Zoopagomycota</taxon>
        <taxon>Kickxellomycotina</taxon>
        <taxon>Harpellomycetes</taxon>
        <taxon>Harpellales</taxon>
        <taxon>Legeriomycetaceae</taxon>
        <taxon>Smittium</taxon>
    </lineage>
</organism>
<feature type="compositionally biased region" description="Basic and acidic residues" evidence="2">
    <location>
        <begin position="219"/>
        <end position="229"/>
    </location>
</feature>
<gene>
    <name evidence="4" type="ORF">AYI68_g1085</name>
</gene>
<keyword evidence="5" id="KW-1185">Reference proteome</keyword>
<sequence length="298" mass="32437">GTKKQTSQEAKDLALITGDTDSTKLENLSNKDKDKLKSAAEEVAAKAKLLENEKDAAKKKTLTASLETSKTKLDSARKTMGLPDGVYPAAMSFNTPSLDDASTENSSNESDSSKSTEGVGKKAGSGNTETAPESPVPEALKEVLEEIKDSRQRLEICRTKIEDLKKKCKEKKKDDKKKDDAKKDDAKKDDVKKEEEEKATKDAKNKREDKAKSKSSATKKADSNGDTSKDATTTDVSPKTIEEATKLLEKLEKDIEECDKEAKDMEKKCSSSGSIWSHYSSAVIYGCALFGAAAVYLM</sequence>
<name>A0A1R0H6E7_9FUNG</name>
<keyword evidence="3" id="KW-0472">Membrane</keyword>
<feature type="compositionally biased region" description="Basic and acidic residues" evidence="2">
    <location>
        <begin position="139"/>
        <end position="212"/>
    </location>
</feature>
<keyword evidence="1" id="KW-0175">Coiled coil</keyword>
<protein>
    <submittedName>
        <fullName evidence="4">Uncharacterized protein</fullName>
    </submittedName>
</protein>
<keyword evidence="3" id="KW-0812">Transmembrane</keyword>
<feature type="transmembrane region" description="Helical" evidence="3">
    <location>
        <begin position="276"/>
        <end position="297"/>
    </location>
</feature>
<keyword evidence="3" id="KW-1133">Transmembrane helix</keyword>
<evidence type="ECO:0000313" key="4">
    <source>
        <dbReference type="EMBL" id="OLY84745.1"/>
    </source>
</evidence>
<evidence type="ECO:0000313" key="5">
    <source>
        <dbReference type="Proteomes" id="UP000187455"/>
    </source>
</evidence>
<feature type="region of interest" description="Disordered" evidence="2">
    <location>
        <begin position="50"/>
        <end position="241"/>
    </location>
</feature>
<dbReference type="Proteomes" id="UP000187455">
    <property type="component" value="Unassembled WGS sequence"/>
</dbReference>
<feature type="compositionally biased region" description="Low complexity" evidence="2">
    <location>
        <begin position="99"/>
        <end position="117"/>
    </location>
</feature>
<dbReference type="AlphaFoldDB" id="A0A1R0H6E7"/>